<name>A0ACC0WBF4_9STRA</name>
<accession>A0ACC0WBF4</accession>
<dbReference type="EMBL" id="CM047582">
    <property type="protein sequence ID" value="KAI9916079.1"/>
    <property type="molecule type" value="Genomic_DNA"/>
</dbReference>
<protein>
    <submittedName>
        <fullName evidence="1">Uncharacterized protein</fullName>
    </submittedName>
</protein>
<evidence type="ECO:0000313" key="2">
    <source>
        <dbReference type="Proteomes" id="UP001163321"/>
    </source>
</evidence>
<organism evidence="1 2">
    <name type="scientific">Peronosclerospora sorghi</name>
    <dbReference type="NCBI Taxonomy" id="230839"/>
    <lineage>
        <taxon>Eukaryota</taxon>
        <taxon>Sar</taxon>
        <taxon>Stramenopiles</taxon>
        <taxon>Oomycota</taxon>
        <taxon>Peronosporomycetes</taxon>
        <taxon>Peronosporales</taxon>
        <taxon>Peronosporaceae</taxon>
        <taxon>Peronosclerospora</taxon>
    </lineage>
</organism>
<dbReference type="Proteomes" id="UP001163321">
    <property type="component" value="Chromosome 3"/>
</dbReference>
<keyword evidence="2" id="KW-1185">Reference proteome</keyword>
<reference evidence="1 2" key="1">
    <citation type="journal article" date="2022" name="bioRxiv">
        <title>The genome of the oomycete Peronosclerospora sorghi, a cosmopolitan pathogen of maize and sorghum, is inflated with dispersed pseudogenes.</title>
        <authorList>
            <person name="Fletcher K."/>
            <person name="Martin F."/>
            <person name="Isakeit T."/>
            <person name="Cavanaugh K."/>
            <person name="Magill C."/>
            <person name="Michelmore R."/>
        </authorList>
    </citation>
    <scope>NUCLEOTIDE SEQUENCE [LARGE SCALE GENOMIC DNA]</scope>
    <source>
        <strain evidence="1">P6</strain>
    </source>
</reference>
<gene>
    <name evidence="1" type="ORF">PsorP6_007508</name>
</gene>
<comment type="caution">
    <text evidence="1">The sequence shown here is derived from an EMBL/GenBank/DDBJ whole genome shotgun (WGS) entry which is preliminary data.</text>
</comment>
<sequence length="64" mass="7372">MDSTFEKKNYARVEEQDLLKTFQMVNAYVPLSTRGQTAGSLFDSCYEKGKFQVDKILSCKKQNI</sequence>
<proteinExistence type="predicted"/>
<evidence type="ECO:0000313" key="1">
    <source>
        <dbReference type="EMBL" id="KAI9916079.1"/>
    </source>
</evidence>